<keyword evidence="1" id="KW-0732">Signal</keyword>
<evidence type="ECO:0000313" key="3">
    <source>
        <dbReference type="Proteomes" id="UP000260841"/>
    </source>
</evidence>
<feature type="signal peptide" evidence="1">
    <location>
        <begin position="1"/>
        <end position="32"/>
    </location>
</feature>
<feature type="chain" id="PRO_5017576247" evidence="1">
    <location>
        <begin position="33"/>
        <end position="79"/>
    </location>
</feature>
<accession>A0A3E5ESP0</accession>
<dbReference type="EMBL" id="QSVB01000004">
    <property type="protein sequence ID" value="RGN91986.1"/>
    <property type="molecule type" value="Genomic_DNA"/>
</dbReference>
<sequence>MNVKKKARRVMSGLLTAVTVLSTVLSPAVAYASDDAGSVKKIPYYEEIKDQLDEDEVVTAKDYEIKVGDNFDVKSIMVS</sequence>
<dbReference type="Proteomes" id="UP000260841">
    <property type="component" value="Unassembled WGS sequence"/>
</dbReference>
<comment type="caution">
    <text evidence="2">The sequence shown here is derived from an EMBL/GenBank/DDBJ whole genome shotgun (WGS) entry which is preliminary data.</text>
</comment>
<reference evidence="2 3" key="1">
    <citation type="submission" date="2018-08" db="EMBL/GenBank/DDBJ databases">
        <title>A genome reference for cultivated species of the human gut microbiota.</title>
        <authorList>
            <person name="Zou Y."/>
            <person name="Xue W."/>
            <person name="Luo G."/>
        </authorList>
    </citation>
    <scope>NUCLEOTIDE SEQUENCE [LARGE SCALE GENOMIC DNA]</scope>
    <source>
        <strain evidence="2 3">OM03-2</strain>
    </source>
</reference>
<dbReference type="AlphaFoldDB" id="A0A3E5ESP0"/>
<organism evidence="2 3">
    <name type="scientific">Dorea formicigenerans</name>
    <dbReference type="NCBI Taxonomy" id="39486"/>
    <lineage>
        <taxon>Bacteria</taxon>
        <taxon>Bacillati</taxon>
        <taxon>Bacillota</taxon>
        <taxon>Clostridia</taxon>
        <taxon>Lachnospirales</taxon>
        <taxon>Lachnospiraceae</taxon>
        <taxon>Dorea</taxon>
    </lineage>
</organism>
<protein>
    <submittedName>
        <fullName evidence="2">Uncharacterized protein</fullName>
    </submittedName>
</protein>
<evidence type="ECO:0000313" key="2">
    <source>
        <dbReference type="EMBL" id="RGN91986.1"/>
    </source>
</evidence>
<evidence type="ECO:0000256" key="1">
    <source>
        <dbReference type="SAM" id="SignalP"/>
    </source>
</evidence>
<name>A0A3E5ESP0_9FIRM</name>
<proteinExistence type="predicted"/>
<gene>
    <name evidence="2" type="ORF">DXB36_04980</name>
</gene>